<accession>A0A560I7J6</accession>
<evidence type="ECO:0000313" key="7">
    <source>
        <dbReference type="EMBL" id="TWB53000.1"/>
    </source>
</evidence>
<dbReference type="InterPro" id="IPR017853">
    <property type="entry name" value="GH"/>
</dbReference>
<dbReference type="Gene3D" id="3.20.20.300">
    <property type="entry name" value="Glycoside hydrolase, family 3, N-terminal domain"/>
    <property type="match status" value="1"/>
</dbReference>
<dbReference type="InterPro" id="IPR036881">
    <property type="entry name" value="Glyco_hydro_3_C_sf"/>
</dbReference>
<reference evidence="7 8" key="1">
    <citation type="submission" date="2019-06" db="EMBL/GenBank/DDBJ databases">
        <title>Genomic Encyclopedia of Type Strains, Phase IV (KMG-V): Genome sequencing to study the core and pangenomes of soil and plant-associated prokaryotes.</title>
        <authorList>
            <person name="Whitman W."/>
        </authorList>
    </citation>
    <scope>NUCLEOTIDE SEQUENCE [LARGE SCALE GENOMIC DNA]</scope>
    <source>
        <strain evidence="7 8">BR 11140</strain>
    </source>
</reference>
<evidence type="ECO:0000256" key="4">
    <source>
        <dbReference type="ARBA" id="ARBA00023295"/>
    </source>
</evidence>
<keyword evidence="2 5" id="KW-0378">Hydrolase</keyword>
<dbReference type="GO" id="GO:0004553">
    <property type="term" value="F:hydrolase activity, hydrolyzing O-glycosyl compounds"/>
    <property type="evidence" value="ECO:0007669"/>
    <property type="project" value="InterPro"/>
</dbReference>
<dbReference type="EMBL" id="VITT01000016">
    <property type="protein sequence ID" value="TWB53000.1"/>
    <property type="molecule type" value="Genomic_DNA"/>
</dbReference>
<gene>
    <name evidence="7" type="ORF">FBZ92_116131</name>
</gene>
<dbReference type="Gene3D" id="2.60.120.260">
    <property type="entry name" value="Galactose-binding domain-like"/>
    <property type="match status" value="1"/>
</dbReference>
<sequence length="801" mass="83792">MSVDLPDDPFAIAPLTSGRDMWSTAELPGIRSIKMADGPMGIASGRVDERDVAVLTPCGTALGASFDPDLVARVGAIVGGEARRLGVDAVLAPNLNLQRSPLCGRAFELFGEDPYLAGALGAAWIGGLQSQGVGSVAKHLVCNDSETDRDSMNAVVDDRALREVYLLPFEMAAMAGCVGILAAYNRLNGHYCVEHRQLLTEIVKGDWRYPGFIVSDWFGGRDTMRSALAGLDLDMPGPDRVLGTKFAAAVTAGTVSADRLADAAARVAGAVRAIDGLPVGTAVADPDAVLTEAAAAGFVLLKNEGGLLPLAPAAVRRVAIIGPNAASPCLQGGTFAKIAVRPDFVTPLQAIREHFGDAMQVVYEQGVAPEYRLPPLSVTPARDLGDGASRGMTVEFFVGDGDGEPVFAETRDTNSLTWFVGLPGTEHLKQGGRIRASGWYVPERGGAHRVHIGGTGTLRLMVDGREVFSGGGPVAPSDLMGTLKGGDSQSVVLDLAAGTPVLLSFELAYTPARAQGLWYGMAGPDLPAEMLERALAAAAAADVVLLMVGETADAGVESKDRPGTSLPAAQVDLLHRLQGVNPNIVAICNVAHAFDLSWQDKVKGLMITWYPGEQYGPALAQVLAGDREPGGRLPLSIAGQDGDYPAFSLKPEMSGDVPYREAHLIGYKGMQAAGTAPLHAFGAGFGYTRFAVSDPCLTEAADGAAVVAARVRNIGPRPGKAVLQAYVAGPDGIRHLRGFVSIAVPAGEEVPVRLTLPSRAFAHWDTSAGGWRTAPGRHEVLLGWSSLDLPLRLIVERAAGR</sequence>
<dbReference type="PANTHER" id="PTHR42715">
    <property type="entry name" value="BETA-GLUCOSIDASE"/>
    <property type="match status" value="1"/>
</dbReference>
<proteinExistence type="inferred from homology"/>
<evidence type="ECO:0000256" key="5">
    <source>
        <dbReference type="RuleBase" id="RU361161"/>
    </source>
</evidence>
<dbReference type="InterPro" id="IPR026891">
    <property type="entry name" value="Fn3-like"/>
</dbReference>
<keyword evidence="4 5" id="KW-0326">Glycosidase</keyword>
<dbReference type="GO" id="GO:0005975">
    <property type="term" value="P:carbohydrate metabolic process"/>
    <property type="evidence" value="ECO:0007669"/>
    <property type="project" value="InterPro"/>
</dbReference>
<name>A0A560I7J6_9PROT</name>
<evidence type="ECO:0000256" key="1">
    <source>
        <dbReference type="ARBA" id="ARBA00005336"/>
    </source>
</evidence>
<evidence type="ECO:0000256" key="2">
    <source>
        <dbReference type="ARBA" id="ARBA00022801"/>
    </source>
</evidence>
<dbReference type="InterPro" id="IPR037524">
    <property type="entry name" value="PA14/GLEYA"/>
</dbReference>
<organism evidence="7 8">
    <name type="scientific">Nitrospirillum amazonense</name>
    <dbReference type="NCBI Taxonomy" id="28077"/>
    <lineage>
        <taxon>Bacteria</taxon>
        <taxon>Pseudomonadati</taxon>
        <taxon>Pseudomonadota</taxon>
        <taxon>Alphaproteobacteria</taxon>
        <taxon>Rhodospirillales</taxon>
        <taxon>Azospirillaceae</taxon>
        <taxon>Nitrospirillum</taxon>
    </lineage>
</organism>
<dbReference type="SUPFAM" id="SSF52279">
    <property type="entry name" value="Beta-D-glucan exohydrolase, C-terminal domain"/>
    <property type="match status" value="1"/>
</dbReference>
<dbReference type="AlphaFoldDB" id="A0A560I7J6"/>
<dbReference type="PROSITE" id="PS51820">
    <property type="entry name" value="PA14"/>
    <property type="match status" value="1"/>
</dbReference>
<dbReference type="OrthoDB" id="9781691at2"/>
<evidence type="ECO:0000313" key="8">
    <source>
        <dbReference type="Proteomes" id="UP000318050"/>
    </source>
</evidence>
<dbReference type="InterPro" id="IPR013783">
    <property type="entry name" value="Ig-like_fold"/>
</dbReference>
<dbReference type="PRINTS" id="PR00133">
    <property type="entry name" value="GLHYDRLASE3"/>
</dbReference>
<evidence type="ECO:0000259" key="6">
    <source>
        <dbReference type="PROSITE" id="PS51820"/>
    </source>
</evidence>
<dbReference type="SUPFAM" id="SSF51445">
    <property type="entry name" value="(Trans)glycosidases"/>
    <property type="match status" value="1"/>
</dbReference>
<comment type="caution">
    <text evidence="7">The sequence shown here is derived from an EMBL/GenBank/DDBJ whole genome shotgun (WGS) entry which is preliminary data.</text>
</comment>
<feature type="domain" description="PA14" evidence="6">
    <location>
        <begin position="387"/>
        <end position="535"/>
    </location>
</feature>
<dbReference type="Gene3D" id="2.60.40.10">
    <property type="entry name" value="Immunoglobulins"/>
    <property type="match status" value="1"/>
</dbReference>
<dbReference type="Proteomes" id="UP000318050">
    <property type="component" value="Unassembled WGS sequence"/>
</dbReference>
<dbReference type="InterPro" id="IPR036962">
    <property type="entry name" value="Glyco_hydro_3_N_sf"/>
</dbReference>
<dbReference type="Pfam" id="PF00933">
    <property type="entry name" value="Glyco_hydro_3"/>
    <property type="match status" value="1"/>
</dbReference>
<protein>
    <submittedName>
        <fullName evidence="7">Beta-glucosidase</fullName>
    </submittedName>
</protein>
<dbReference type="InterPro" id="IPR001764">
    <property type="entry name" value="Glyco_hydro_3_N"/>
</dbReference>
<keyword evidence="3" id="KW-0119">Carbohydrate metabolism</keyword>
<dbReference type="InterPro" id="IPR050288">
    <property type="entry name" value="Cellulose_deg_GH3"/>
</dbReference>
<dbReference type="SMART" id="SM01217">
    <property type="entry name" value="Fn3_like"/>
    <property type="match status" value="1"/>
</dbReference>
<dbReference type="InterPro" id="IPR002772">
    <property type="entry name" value="Glyco_hydro_3_C"/>
</dbReference>
<evidence type="ECO:0000256" key="3">
    <source>
        <dbReference type="ARBA" id="ARBA00023277"/>
    </source>
</evidence>
<dbReference type="Pfam" id="PF14310">
    <property type="entry name" value="Fn3-like"/>
    <property type="match status" value="1"/>
</dbReference>
<dbReference type="Gene3D" id="3.40.50.1700">
    <property type="entry name" value="Glycoside hydrolase family 3 C-terminal domain"/>
    <property type="match status" value="1"/>
</dbReference>
<comment type="similarity">
    <text evidence="1 5">Belongs to the glycosyl hydrolase 3 family.</text>
</comment>
<dbReference type="Pfam" id="PF01915">
    <property type="entry name" value="Glyco_hydro_3_C"/>
    <property type="match status" value="1"/>
</dbReference>
<dbReference type="PANTHER" id="PTHR42715:SF10">
    <property type="entry name" value="BETA-GLUCOSIDASE"/>
    <property type="match status" value="1"/>
</dbReference>
<dbReference type="PROSITE" id="PS00775">
    <property type="entry name" value="GLYCOSYL_HYDROL_F3"/>
    <property type="match status" value="1"/>
</dbReference>
<dbReference type="InterPro" id="IPR019800">
    <property type="entry name" value="Glyco_hydro_3_AS"/>
</dbReference>